<comment type="caution">
    <text evidence="5">The sequence shown here is derived from an EMBL/GenBank/DDBJ whole genome shotgun (WGS) entry which is preliminary data.</text>
</comment>
<dbReference type="SUPFAM" id="SSF160527">
    <property type="entry name" value="V-type ATPase subunit E-like"/>
    <property type="match status" value="1"/>
</dbReference>
<keyword evidence="3" id="KW-0406">Ion transport</keyword>
<keyword evidence="2" id="KW-0813">Transport</keyword>
<keyword evidence="6" id="KW-1185">Reference proteome</keyword>
<dbReference type="InterPro" id="IPR002842">
    <property type="entry name" value="ATPase_V1_Esu"/>
</dbReference>
<dbReference type="Pfam" id="PF01991">
    <property type="entry name" value="vATP-synt_E"/>
    <property type="match status" value="1"/>
</dbReference>
<dbReference type="InterPro" id="IPR038495">
    <property type="entry name" value="ATPase_E_C"/>
</dbReference>
<dbReference type="GO" id="GO:0033178">
    <property type="term" value="C:proton-transporting two-sector ATPase complex, catalytic domain"/>
    <property type="evidence" value="ECO:0007669"/>
    <property type="project" value="InterPro"/>
</dbReference>
<protein>
    <submittedName>
        <fullName evidence="5">V-type proton ATPase subunit E</fullName>
    </submittedName>
</protein>
<dbReference type="STRING" id="520764.AN618_06910"/>
<sequence>MATTIDDKISLFTKVIFEKLENEYNEKKQRLIERYEAEKSAIEAKLKKKLEERISDASRDANVKKDHMVSKAKAEAHFEVLRKREELLERLYDEIREKIRHFLDTPEYLEFLKDALIRVTSRFPRDEKVYYILTPEDFRKHEQEIRSFLQSLKPEGEFEVVIGDSNMLGGVIARSQSGRIEVDLSFETLLRENRARLAQLLFSQLGLEV</sequence>
<feature type="coiled-coil region" evidence="4">
    <location>
        <begin position="21"/>
        <end position="98"/>
    </location>
</feature>
<accession>A0A140LBZ7</accession>
<dbReference type="InParanoid" id="A0A140LBZ7"/>
<reference evidence="5 6" key="1">
    <citation type="submission" date="2015-12" db="EMBL/GenBank/DDBJ databases">
        <title>Draft genome sequnece of Fervidicola ferrireducens strain Y170.</title>
        <authorList>
            <person name="Patel B.K."/>
        </authorList>
    </citation>
    <scope>NUCLEOTIDE SEQUENCE [LARGE SCALE GENOMIC DNA]</scope>
    <source>
        <strain evidence="5 6">Y170</strain>
    </source>
</reference>
<evidence type="ECO:0000313" key="5">
    <source>
        <dbReference type="EMBL" id="KXG78072.1"/>
    </source>
</evidence>
<dbReference type="Gene3D" id="3.30.2320.30">
    <property type="entry name" value="ATP synthase, E subunit, C-terminal"/>
    <property type="match status" value="1"/>
</dbReference>
<name>A0A140LBZ7_9FIRM</name>
<keyword evidence="4" id="KW-0175">Coiled coil</keyword>
<dbReference type="GO" id="GO:0046961">
    <property type="term" value="F:proton-transporting ATPase activity, rotational mechanism"/>
    <property type="evidence" value="ECO:0007669"/>
    <property type="project" value="InterPro"/>
</dbReference>
<dbReference type="Proteomes" id="UP000070427">
    <property type="component" value="Unassembled WGS sequence"/>
</dbReference>
<comment type="similarity">
    <text evidence="1">Belongs to the V-ATPase E subunit family.</text>
</comment>
<proteinExistence type="inferred from homology"/>
<evidence type="ECO:0000256" key="1">
    <source>
        <dbReference type="ARBA" id="ARBA00005901"/>
    </source>
</evidence>
<evidence type="ECO:0000256" key="2">
    <source>
        <dbReference type="ARBA" id="ARBA00022448"/>
    </source>
</evidence>
<dbReference type="AlphaFoldDB" id="A0A140LBZ7"/>
<evidence type="ECO:0000256" key="4">
    <source>
        <dbReference type="SAM" id="Coils"/>
    </source>
</evidence>
<dbReference type="OrthoDB" id="1725377at2"/>
<dbReference type="EMBL" id="LOED01000005">
    <property type="protein sequence ID" value="KXG78072.1"/>
    <property type="molecule type" value="Genomic_DNA"/>
</dbReference>
<dbReference type="RefSeq" id="WP_066352118.1">
    <property type="nucleotide sequence ID" value="NZ_LOED01000005.1"/>
</dbReference>
<gene>
    <name evidence="5" type="primary">atpE_1</name>
    <name evidence="5" type="ORF">AN618_06910</name>
</gene>
<organism evidence="5 6">
    <name type="scientific">Fervidicola ferrireducens</name>
    <dbReference type="NCBI Taxonomy" id="520764"/>
    <lineage>
        <taxon>Bacteria</taxon>
        <taxon>Bacillati</taxon>
        <taxon>Bacillota</taxon>
        <taxon>Clostridia</taxon>
        <taxon>Thermosediminibacterales</taxon>
        <taxon>Thermosediminibacteraceae</taxon>
        <taxon>Fervidicola</taxon>
    </lineage>
</organism>
<evidence type="ECO:0000256" key="3">
    <source>
        <dbReference type="ARBA" id="ARBA00023065"/>
    </source>
</evidence>
<evidence type="ECO:0000313" key="6">
    <source>
        <dbReference type="Proteomes" id="UP000070427"/>
    </source>
</evidence>